<dbReference type="Proteomes" id="UP000054703">
    <property type="component" value="Unassembled WGS sequence"/>
</dbReference>
<proteinExistence type="predicted"/>
<dbReference type="RefSeq" id="WP_058515820.1">
    <property type="nucleotide sequence ID" value="NZ_CAAAIH010000006.1"/>
</dbReference>
<evidence type="ECO:0000313" key="1">
    <source>
        <dbReference type="EMBL" id="KTD53533.1"/>
    </source>
</evidence>
<gene>
    <name evidence="1" type="ORF">Lsan_3943</name>
</gene>
<organism evidence="1 2">
    <name type="scientific">Legionella santicrucis</name>
    <dbReference type="NCBI Taxonomy" id="45074"/>
    <lineage>
        <taxon>Bacteria</taxon>
        <taxon>Pseudomonadati</taxon>
        <taxon>Pseudomonadota</taxon>
        <taxon>Gammaproteobacteria</taxon>
        <taxon>Legionellales</taxon>
        <taxon>Legionellaceae</taxon>
        <taxon>Legionella</taxon>
    </lineage>
</organism>
<name>A0A0W0Y9C0_9GAMM</name>
<comment type="caution">
    <text evidence="1">The sequence shown here is derived from an EMBL/GenBank/DDBJ whole genome shotgun (WGS) entry which is preliminary data.</text>
</comment>
<reference evidence="1 2" key="1">
    <citation type="submission" date="2015-11" db="EMBL/GenBank/DDBJ databases">
        <title>Genomic analysis of 38 Legionella species identifies large and diverse effector repertoires.</title>
        <authorList>
            <person name="Burstein D."/>
            <person name="Amaro F."/>
            <person name="Zusman T."/>
            <person name="Lifshitz Z."/>
            <person name="Cohen O."/>
            <person name="Gilbert J.A."/>
            <person name="Pupko T."/>
            <person name="Shuman H.A."/>
            <person name="Segal G."/>
        </authorList>
    </citation>
    <scope>NUCLEOTIDE SEQUENCE [LARGE SCALE GENOMIC DNA]</scope>
    <source>
        <strain evidence="1 2">SC-63-C7</strain>
    </source>
</reference>
<sequence length="139" mass="15993">MYIKLMFTYMNWRVPQAGGGCRAYLNAKPSIVATLPINVQADTHCERQQKSNHLGENFSFSTYYHDCTGLIEADVEKALEAFNCFYANHKQPFAEVLSYKDEHINQNEIVTNLKIAVTNIRNGSEEPFLNERSNKYYTV</sequence>
<protein>
    <submittedName>
        <fullName evidence="1">Uncharacterized protein</fullName>
    </submittedName>
</protein>
<dbReference type="PATRIC" id="fig|45074.5.peg.4232"/>
<evidence type="ECO:0000313" key="2">
    <source>
        <dbReference type="Proteomes" id="UP000054703"/>
    </source>
</evidence>
<dbReference type="AlphaFoldDB" id="A0A0W0Y9C0"/>
<dbReference type="EMBL" id="LNYU01000091">
    <property type="protein sequence ID" value="KTD53533.1"/>
    <property type="molecule type" value="Genomic_DNA"/>
</dbReference>
<keyword evidence="2" id="KW-1185">Reference proteome</keyword>
<accession>A0A0W0Y9C0</accession>